<dbReference type="InterPro" id="IPR036291">
    <property type="entry name" value="NAD(P)-bd_dom_sf"/>
</dbReference>
<evidence type="ECO:0000313" key="2">
    <source>
        <dbReference type="Proteomes" id="UP001596504"/>
    </source>
</evidence>
<dbReference type="EMBL" id="JBHTCJ010000005">
    <property type="protein sequence ID" value="MFC7342047.1"/>
    <property type="molecule type" value="Genomic_DNA"/>
</dbReference>
<accession>A0ABW2LLN3</accession>
<name>A0ABW2LLN3_9PSEU</name>
<sequence>MARCLVRDGQDLLLTAENPQVHATAREVERIGVDVETVQVDLAERGGVEELAGRVAA</sequence>
<gene>
    <name evidence="1" type="ORF">ACFQRI_11560</name>
</gene>
<dbReference type="SUPFAM" id="SSF51735">
    <property type="entry name" value="NAD(P)-binding Rossmann-fold domains"/>
    <property type="match status" value="1"/>
</dbReference>
<dbReference type="RefSeq" id="WP_380667540.1">
    <property type="nucleotide sequence ID" value="NZ_JBHTCJ010000005.1"/>
</dbReference>
<evidence type="ECO:0000313" key="1">
    <source>
        <dbReference type="EMBL" id="MFC7342047.1"/>
    </source>
</evidence>
<dbReference type="Proteomes" id="UP001596504">
    <property type="component" value="Unassembled WGS sequence"/>
</dbReference>
<dbReference type="Gene3D" id="3.40.50.720">
    <property type="entry name" value="NAD(P)-binding Rossmann-like Domain"/>
    <property type="match status" value="1"/>
</dbReference>
<organism evidence="1 2">
    <name type="scientific">Saccharopolyspora griseoalba</name>
    <dbReference type="NCBI Taxonomy" id="1431848"/>
    <lineage>
        <taxon>Bacteria</taxon>
        <taxon>Bacillati</taxon>
        <taxon>Actinomycetota</taxon>
        <taxon>Actinomycetes</taxon>
        <taxon>Pseudonocardiales</taxon>
        <taxon>Pseudonocardiaceae</taxon>
        <taxon>Saccharopolyspora</taxon>
    </lineage>
</organism>
<proteinExistence type="predicted"/>
<protein>
    <submittedName>
        <fullName evidence="1">Uncharacterized protein</fullName>
    </submittedName>
</protein>
<comment type="caution">
    <text evidence="1">The sequence shown here is derived from an EMBL/GenBank/DDBJ whole genome shotgun (WGS) entry which is preliminary data.</text>
</comment>
<reference evidence="2" key="1">
    <citation type="journal article" date="2019" name="Int. J. Syst. Evol. Microbiol.">
        <title>The Global Catalogue of Microorganisms (GCM) 10K type strain sequencing project: providing services to taxonomists for standard genome sequencing and annotation.</title>
        <authorList>
            <consortium name="The Broad Institute Genomics Platform"/>
            <consortium name="The Broad Institute Genome Sequencing Center for Infectious Disease"/>
            <person name="Wu L."/>
            <person name="Ma J."/>
        </authorList>
    </citation>
    <scope>NUCLEOTIDE SEQUENCE [LARGE SCALE GENOMIC DNA]</scope>
    <source>
        <strain evidence="2">WLHS5</strain>
    </source>
</reference>
<keyword evidence="2" id="KW-1185">Reference proteome</keyword>